<dbReference type="InterPro" id="IPR050559">
    <property type="entry name" value="P-Pant_transferase_sf"/>
</dbReference>
<dbReference type="PANTHER" id="PTHR12215:SF10">
    <property type="entry name" value="L-AMINOADIPATE-SEMIALDEHYDE DEHYDROGENASE-PHOSPHOPANTETHEINYL TRANSFERASE"/>
    <property type="match status" value="1"/>
</dbReference>
<dbReference type="GO" id="GO:0005829">
    <property type="term" value="C:cytosol"/>
    <property type="evidence" value="ECO:0007669"/>
    <property type="project" value="TreeGrafter"/>
</dbReference>
<dbReference type="Proteomes" id="UP000295210">
    <property type="component" value="Unassembled WGS sequence"/>
</dbReference>
<proteinExistence type="inferred from homology"/>
<dbReference type="AlphaFoldDB" id="A0A4R1LBK2"/>
<dbReference type="GO" id="GO:0019878">
    <property type="term" value="P:lysine biosynthetic process via aminoadipic acid"/>
    <property type="evidence" value="ECO:0007669"/>
    <property type="project" value="TreeGrafter"/>
</dbReference>
<reference evidence="5 6" key="1">
    <citation type="submission" date="2019-03" db="EMBL/GenBank/DDBJ databases">
        <title>Genomic Encyclopedia of Type Strains, Phase IV (KMG-IV): sequencing the most valuable type-strain genomes for metagenomic binning, comparative biology and taxonomic classification.</title>
        <authorList>
            <person name="Goeker M."/>
        </authorList>
    </citation>
    <scope>NUCLEOTIDE SEQUENCE [LARGE SCALE GENOMIC DNA]</scope>
    <source>
        <strain evidence="5 6">DSM 103428</strain>
    </source>
</reference>
<dbReference type="InterPro" id="IPR037143">
    <property type="entry name" value="4-PPantetheinyl_Trfase_dom_sf"/>
</dbReference>
<keyword evidence="6" id="KW-1185">Reference proteome</keyword>
<comment type="caution">
    <text evidence="5">The sequence shown here is derived from an EMBL/GenBank/DDBJ whole genome shotgun (WGS) entry which is preliminary data.</text>
</comment>
<dbReference type="InterPro" id="IPR008278">
    <property type="entry name" value="4-PPantetheinyl_Trfase_dom"/>
</dbReference>
<comment type="similarity">
    <text evidence="1">Belongs to the P-Pant transferase superfamily. Gsp/Sfp/HetI/AcpT family.</text>
</comment>
<dbReference type="SUPFAM" id="SSF56214">
    <property type="entry name" value="4'-phosphopantetheinyl transferase"/>
    <property type="match status" value="2"/>
</dbReference>
<dbReference type="GO" id="GO:0008897">
    <property type="term" value="F:holo-[acyl-carrier-protein] synthase activity"/>
    <property type="evidence" value="ECO:0007669"/>
    <property type="project" value="InterPro"/>
</dbReference>
<gene>
    <name evidence="5" type="ORF">C7378_0508</name>
</gene>
<feature type="domain" description="4'-phosphopantetheinyl transferase N-terminal" evidence="4">
    <location>
        <begin position="30"/>
        <end position="109"/>
    </location>
</feature>
<accession>A0A4R1LBK2</accession>
<dbReference type="Gene3D" id="3.90.470.20">
    <property type="entry name" value="4'-phosphopantetheinyl transferase domain"/>
    <property type="match status" value="2"/>
</dbReference>
<evidence type="ECO:0000256" key="1">
    <source>
        <dbReference type="ARBA" id="ARBA00010990"/>
    </source>
</evidence>
<dbReference type="Pfam" id="PF01648">
    <property type="entry name" value="ACPS"/>
    <property type="match status" value="1"/>
</dbReference>
<dbReference type="Pfam" id="PF22624">
    <property type="entry name" value="AASDHPPT_N"/>
    <property type="match status" value="1"/>
</dbReference>
<protein>
    <submittedName>
        <fullName evidence="5">4'-phosphopantetheinyl transferase</fullName>
    </submittedName>
</protein>
<evidence type="ECO:0000313" key="6">
    <source>
        <dbReference type="Proteomes" id="UP000295210"/>
    </source>
</evidence>
<dbReference type="InterPro" id="IPR055066">
    <property type="entry name" value="AASDHPPT_N"/>
</dbReference>
<evidence type="ECO:0000256" key="2">
    <source>
        <dbReference type="ARBA" id="ARBA00022679"/>
    </source>
</evidence>
<evidence type="ECO:0000313" key="5">
    <source>
        <dbReference type="EMBL" id="TCK75524.1"/>
    </source>
</evidence>
<evidence type="ECO:0000259" key="3">
    <source>
        <dbReference type="Pfam" id="PF01648"/>
    </source>
</evidence>
<keyword evidence="2 5" id="KW-0808">Transferase</keyword>
<dbReference type="OrthoDB" id="9808281at2"/>
<dbReference type="RefSeq" id="WP_131991345.1">
    <property type="nucleotide sequence ID" value="NZ_SMGK01000001.1"/>
</dbReference>
<evidence type="ECO:0000259" key="4">
    <source>
        <dbReference type="Pfam" id="PF22624"/>
    </source>
</evidence>
<feature type="domain" description="4'-phosphopantetheinyl transferase" evidence="3">
    <location>
        <begin position="114"/>
        <end position="206"/>
    </location>
</feature>
<sequence>MNQIEHLTDKTVHVHYWDLQASLPDEASHLGLLSREECDRAQRFHFLNHRAHYILAHANMRRILSRYCDYPAEQLKFGSDVFGKPRLANPATDIHFNLSHTEGLCAIAIQSKRPLGIDIERIRPIENEVAKMHFSAEELHSLQLLNGEAWLNGFYRCWTSKEAILKAEGVGLHIPLDSFDVQVLPDAPPCLIRARDGARFHHAWQLRQLDLCPGVAGTLATSGEAKVSVFKFD</sequence>
<dbReference type="PANTHER" id="PTHR12215">
    <property type="entry name" value="PHOSPHOPANTETHEINE TRANSFERASE"/>
    <property type="match status" value="1"/>
</dbReference>
<name>A0A4R1LBK2_9BACT</name>
<dbReference type="EMBL" id="SMGK01000001">
    <property type="protein sequence ID" value="TCK75524.1"/>
    <property type="molecule type" value="Genomic_DNA"/>
</dbReference>
<organism evidence="5 6">
    <name type="scientific">Acidipila rosea</name>
    <dbReference type="NCBI Taxonomy" id="768535"/>
    <lineage>
        <taxon>Bacteria</taxon>
        <taxon>Pseudomonadati</taxon>
        <taxon>Acidobacteriota</taxon>
        <taxon>Terriglobia</taxon>
        <taxon>Terriglobales</taxon>
        <taxon>Acidobacteriaceae</taxon>
        <taxon>Acidipila</taxon>
    </lineage>
</organism>
<dbReference type="GO" id="GO:0000287">
    <property type="term" value="F:magnesium ion binding"/>
    <property type="evidence" value="ECO:0007669"/>
    <property type="project" value="InterPro"/>
</dbReference>